<evidence type="ECO:0000259" key="7">
    <source>
        <dbReference type="Pfam" id="PF01061"/>
    </source>
</evidence>
<protein>
    <recommendedName>
        <fullName evidence="7">ABC-2 type transporter transmembrane domain-containing protein</fullName>
    </recommendedName>
</protein>
<evidence type="ECO:0000256" key="3">
    <source>
        <dbReference type="ARBA" id="ARBA00022692"/>
    </source>
</evidence>
<evidence type="ECO:0000256" key="4">
    <source>
        <dbReference type="ARBA" id="ARBA00022989"/>
    </source>
</evidence>
<comment type="caution">
    <text evidence="8">The sequence shown here is derived from an EMBL/GenBank/DDBJ whole genome shotgun (WGS) entry which is preliminary data.</text>
</comment>
<evidence type="ECO:0000256" key="1">
    <source>
        <dbReference type="ARBA" id="ARBA00004141"/>
    </source>
</evidence>
<dbReference type="GO" id="GO:0140359">
    <property type="term" value="F:ABC-type transporter activity"/>
    <property type="evidence" value="ECO:0007669"/>
    <property type="project" value="InterPro"/>
</dbReference>
<proteinExistence type="predicted"/>
<feature type="domain" description="ABC-2 type transporter transmembrane" evidence="7">
    <location>
        <begin position="1"/>
        <end position="139"/>
    </location>
</feature>
<keyword evidence="5 6" id="KW-0472">Membrane</keyword>
<keyword evidence="4 6" id="KW-1133">Transmembrane helix</keyword>
<feature type="transmembrane region" description="Helical" evidence="6">
    <location>
        <begin position="90"/>
        <end position="112"/>
    </location>
</feature>
<dbReference type="EMBL" id="JACXVP010000012">
    <property type="protein sequence ID" value="KAG5572717.1"/>
    <property type="molecule type" value="Genomic_DNA"/>
</dbReference>
<dbReference type="PANTHER" id="PTHR19241">
    <property type="entry name" value="ATP-BINDING CASSETTE TRANSPORTER"/>
    <property type="match status" value="1"/>
</dbReference>
<dbReference type="OrthoDB" id="66620at2759"/>
<feature type="transmembrane region" description="Helical" evidence="6">
    <location>
        <begin position="118"/>
        <end position="138"/>
    </location>
</feature>
<keyword evidence="2" id="KW-0813">Transport</keyword>
<evidence type="ECO:0000256" key="6">
    <source>
        <dbReference type="SAM" id="Phobius"/>
    </source>
</evidence>
<dbReference type="Proteomes" id="UP000824120">
    <property type="component" value="Chromosome 12"/>
</dbReference>
<dbReference type="InterPro" id="IPR013525">
    <property type="entry name" value="ABC2_TM"/>
</dbReference>
<evidence type="ECO:0000313" key="8">
    <source>
        <dbReference type="EMBL" id="KAG5572717.1"/>
    </source>
</evidence>
<evidence type="ECO:0000313" key="9">
    <source>
        <dbReference type="Proteomes" id="UP000824120"/>
    </source>
</evidence>
<evidence type="ECO:0000256" key="5">
    <source>
        <dbReference type="ARBA" id="ARBA00023136"/>
    </source>
</evidence>
<reference evidence="8 9" key="1">
    <citation type="submission" date="2020-09" db="EMBL/GenBank/DDBJ databases">
        <title>De no assembly of potato wild relative species, Solanum commersonii.</title>
        <authorList>
            <person name="Cho K."/>
        </authorList>
    </citation>
    <scope>NUCLEOTIDE SEQUENCE [LARGE SCALE GENOMIC DNA]</scope>
    <source>
        <strain evidence="8">LZ3.2</strain>
        <tissue evidence="8">Leaf</tissue>
    </source>
</reference>
<dbReference type="AlphaFoldDB" id="A0A9J5WB06"/>
<keyword evidence="9" id="KW-1185">Reference proteome</keyword>
<organism evidence="8 9">
    <name type="scientific">Solanum commersonii</name>
    <name type="common">Commerson's wild potato</name>
    <name type="synonym">Commerson's nightshade</name>
    <dbReference type="NCBI Taxonomy" id="4109"/>
    <lineage>
        <taxon>Eukaryota</taxon>
        <taxon>Viridiplantae</taxon>
        <taxon>Streptophyta</taxon>
        <taxon>Embryophyta</taxon>
        <taxon>Tracheophyta</taxon>
        <taxon>Spermatophyta</taxon>
        <taxon>Magnoliopsida</taxon>
        <taxon>eudicotyledons</taxon>
        <taxon>Gunneridae</taxon>
        <taxon>Pentapetalae</taxon>
        <taxon>asterids</taxon>
        <taxon>lamiids</taxon>
        <taxon>Solanales</taxon>
        <taxon>Solanaceae</taxon>
        <taxon>Solanoideae</taxon>
        <taxon>Solaneae</taxon>
        <taxon>Solanum</taxon>
    </lineage>
</organism>
<evidence type="ECO:0000256" key="2">
    <source>
        <dbReference type="ARBA" id="ARBA00022448"/>
    </source>
</evidence>
<comment type="subcellular location">
    <subcellularLocation>
        <location evidence="1">Membrane</location>
        <topology evidence="1">Multi-pass membrane protein</topology>
    </subcellularLocation>
</comment>
<dbReference type="GO" id="GO:0005886">
    <property type="term" value="C:plasma membrane"/>
    <property type="evidence" value="ECO:0007669"/>
    <property type="project" value="UniProtKB-ARBA"/>
</dbReference>
<dbReference type="Pfam" id="PF01061">
    <property type="entry name" value="ABC2_membrane"/>
    <property type="match status" value="1"/>
</dbReference>
<sequence length="220" mass="25167">MYTVVLFVGINNCSSVQAIFVVIGRTVFYQEKDDGMNSALPYAMAQYYPNYTYYTLIVYKIVGFELTSAKFFWFFIYGMMTISITPNHNVASIFAATFFSFFNLLSCFFIPRPRIPKWWILYYWICPMAWTLYGCIVSQYGDVEDTIKVPGMSSDPKIKDYIIDHFGYNPNFMGLVATVETNSDLTTIIGAMYTVVLFVGIDNCSTVQAIFVVVGRTVLY</sequence>
<keyword evidence="3 6" id="KW-0812">Transmembrane</keyword>
<gene>
    <name evidence="8" type="ORF">H5410_062483</name>
</gene>
<accession>A0A9J5WB06</accession>
<name>A0A9J5WB06_SOLCO</name>